<keyword evidence="1" id="KW-0472">Membrane</keyword>
<reference evidence="2" key="1">
    <citation type="submission" date="2020-10" db="EMBL/GenBank/DDBJ databases">
        <authorList>
            <person name="Gilroy R."/>
        </authorList>
    </citation>
    <scope>NUCLEOTIDE SEQUENCE</scope>
    <source>
        <strain evidence="2">ChiSjej1B19-7085</strain>
    </source>
</reference>
<keyword evidence="1" id="KW-0812">Transmembrane</keyword>
<dbReference type="EMBL" id="DVHF01000084">
    <property type="protein sequence ID" value="HIR57511.1"/>
    <property type="molecule type" value="Genomic_DNA"/>
</dbReference>
<dbReference type="Proteomes" id="UP000886785">
    <property type="component" value="Unassembled WGS sequence"/>
</dbReference>
<reference evidence="2" key="2">
    <citation type="journal article" date="2021" name="PeerJ">
        <title>Extensive microbial diversity within the chicken gut microbiome revealed by metagenomics and culture.</title>
        <authorList>
            <person name="Gilroy R."/>
            <person name="Ravi A."/>
            <person name="Getino M."/>
            <person name="Pursley I."/>
            <person name="Horton D.L."/>
            <person name="Alikhan N.F."/>
            <person name="Baker D."/>
            <person name="Gharbi K."/>
            <person name="Hall N."/>
            <person name="Watson M."/>
            <person name="Adriaenssens E.M."/>
            <person name="Foster-Nyarko E."/>
            <person name="Jarju S."/>
            <person name="Secka A."/>
            <person name="Antonio M."/>
            <person name="Oren A."/>
            <person name="Chaudhuri R.R."/>
            <person name="La Ragione R."/>
            <person name="Hildebrand F."/>
            <person name="Pallen M.J."/>
        </authorList>
    </citation>
    <scope>NUCLEOTIDE SEQUENCE</scope>
    <source>
        <strain evidence="2">ChiSjej1B19-7085</strain>
    </source>
</reference>
<feature type="transmembrane region" description="Helical" evidence="1">
    <location>
        <begin position="53"/>
        <end position="71"/>
    </location>
</feature>
<keyword evidence="1" id="KW-1133">Transmembrane helix</keyword>
<gene>
    <name evidence="2" type="ORF">IAA54_07555</name>
</gene>
<proteinExistence type="predicted"/>
<accession>A0A9D1DRA2</accession>
<dbReference type="AlphaFoldDB" id="A0A9D1DRA2"/>
<comment type="caution">
    <text evidence="2">The sequence shown here is derived from an EMBL/GenBank/DDBJ whole genome shotgun (WGS) entry which is preliminary data.</text>
</comment>
<sequence length="113" mass="12580">MNLAAGIAMILLSGAMLVKYRPRSIQGKRLCGLTLLAGIVCCLISDGGPALLLVFRLGALVLLASSSLVWLHREHRRRVRLARRLRHCRRCGRMPWKNGQECPKGGHQRRVCA</sequence>
<feature type="transmembrane region" description="Helical" evidence="1">
    <location>
        <begin position="30"/>
        <end position="47"/>
    </location>
</feature>
<name>A0A9D1DRA2_9FIRM</name>
<evidence type="ECO:0000313" key="2">
    <source>
        <dbReference type="EMBL" id="HIR57511.1"/>
    </source>
</evidence>
<organism evidence="2 3">
    <name type="scientific">Candidatus Gallacutalibacter pullicola</name>
    <dbReference type="NCBI Taxonomy" id="2840830"/>
    <lineage>
        <taxon>Bacteria</taxon>
        <taxon>Bacillati</taxon>
        <taxon>Bacillota</taxon>
        <taxon>Clostridia</taxon>
        <taxon>Eubacteriales</taxon>
        <taxon>Candidatus Gallacutalibacter</taxon>
    </lineage>
</organism>
<evidence type="ECO:0000313" key="3">
    <source>
        <dbReference type="Proteomes" id="UP000886785"/>
    </source>
</evidence>
<protein>
    <submittedName>
        <fullName evidence="2">Uncharacterized protein</fullName>
    </submittedName>
</protein>
<evidence type="ECO:0000256" key="1">
    <source>
        <dbReference type="SAM" id="Phobius"/>
    </source>
</evidence>